<comment type="caution">
    <text evidence="2">The sequence shown here is derived from an EMBL/GenBank/DDBJ whole genome shotgun (WGS) entry which is preliminary data.</text>
</comment>
<dbReference type="SUPFAM" id="SSF48208">
    <property type="entry name" value="Six-hairpin glycosidases"/>
    <property type="match status" value="1"/>
</dbReference>
<dbReference type="AlphaFoldDB" id="A0A2P6NCM5"/>
<evidence type="ECO:0000256" key="1">
    <source>
        <dbReference type="SAM" id="SignalP"/>
    </source>
</evidence>
<accession>A0A2P6NCM5</accession>
<evidence type="ECO:0000313" key="2">
    <source>
        <dbReference type="EMBL" id="PRP81693.1"/>
    </source>
</evidence>
<feature type="signal peptide" evidence="1">
    <location>
        <begin position="1"/>
        <end position="21"/>
    </location>
</feature>
<dbReference type="InterPro" id="IPR012341">
    <property type="entry name" value="6hp_glycosidase-like_sf"/>
</dbReference>
<dbReference type="Gene3D" id="1.50.10.10">
    <property type="match status" value="1"/>
</dbReference>
<dbReference type="InParanoid" id="A0A2P6NCM5"/>
<proteinExistence type="predicted"/>
<dbReference type="PANTHER" id="PTHR31047:SF0">
    <property type="entry name" value="MEIOTICALLY UP-REGULATED GENE 157 PROTEIN"/>
    <property type="match status" value="1"/>
</dbReference>
<sequence length="468" mass="53075">MQRTFFLCLLVASSLSLLPKARPPVDQRKFTSNVVEDLIAQYQEKMQDEDLATLFSNCFPNTLDTTVDYFNDSQPFPTSFVITGDITAMWLRDSMNQLMPYVGLMKSDVRLQKLFLGAIHTQAYFINLDPYANAFNFNATQVESRDDQVKPTPPPLVHESKYELDSLVSFLKLSRVYFEQTGDDSYFKSSQWIDAIRTVIRTCRLQQRGTLEALGDEDYLFSRQTTTSTETLFSGGLSTPVRRCGLVKSAFRPSDDATLFPYLVPANAMLTVELMNVAKIIRTLDNETELYKDCVLLAKEVRLAIEEHAIVNHPVYGQIIAYEVNGFGGYNVMDDANVPSLLALPYMEYMKKDDPLYLRTREFVLSNYNPYFFNGSAAAGVGGPHVGINYVWPMSLIIKAMTTDDKAEISQVLDTLKDTTADTGFMHESFNVNDPTQFTRPWFAWVNGLYGQLILQLATEHPDLIFKQ</sequence>
<evidence type="ECO:0000313" key="3">
    <source>
        <dbReference type="Proteomes" id="UP000241769"/>
    </source>
</evidence>
<keyword evidence="1" id="KW-0732">Signal</keyword>
<dbReference type="EMBL" id="MDYQ01000121">
    <property type="protein sequence ID" value="PRP81693.1"/>
    <property type="molecule type" value="Genomic_DNA"/>
</dbReference>
<dbReference type="GO" id="GO:0005975">
    <property type="term" value="P:carbohydrate metabolic process"/>
    <property type="evidence" value="ECO:0007669"/>
    <property type="project" value="InterPro"/>
</dbReference>
<gene>
    <name evidence="2" type="ORF">PROFUN_01200</name>
</gene>
<dbReference type="PANTHER" id="PTHR31047">
    <property type="entry name" value="MEIOTICALLY UP-REGULATED GENE 157 PROTEIN"/>
    <property type="match status" value="1"/>
</dbReference>
<dbReference type="InterPro" id="IPR008313">
    <property type="entry name" value="GH125"/>
</dbReference>
<dbReference type="OrthoDB" id="7771656at2759"/>
<dbReference type="InterPro" id="IPR008928">
    <property type="entry name" value="6-hairpin_glycosidase_sf"/>
</dbReference>
<dbReference type="Proteomes" id="UP000241769">
    <property type="component" value="Unassembled WGS sequence"/>
</dbReference>
<organism evidence="2 3">
    <name type="scientific">Planoprotostelium fungivorum</name>
    <dbReference type="NCBI Taxonomy" id="1890364"/>
    <lineage>
        <taxon>Eukaryota</taxon>
        <taxon>Amoebozoa</taxon>
        <taxon>Evosea</taxon>
        <taxon>Variosea</taxon>
        <taxon>Cavosteliida</taxon>
        <taxon>Cavosteliaceae</taxon>
        <taxon>Planoprotostelium</taxon>
    </lineage>
</organism>
<dbReference type="STRING" id="1890364.A0A2P6NCM5"/>
<keyword evidence="3" id="KW-1185">Reference proteome</keyword>
<feature type="chain" id="PRO_5015135613" description="Meiotically up-regulated protein" evidence="1">
    <location>
        <begin position="22"/>
        <end position="468"/>
    </location>
</feature>
<evidence type="ECO:0008006" key="4">
    <source>
        <dbReference type="Google" id="ProtNLM"/>
    </source>
</evidence>
<protein>
    <recommendedName>
        <fullName evidence="4">Meiotically up-regulated protein</fullName>
    </recommendedName>
</protein>
<dbReference type="SMART" id="SM01149">
    <property type="entry name" value="DUF1237"/>
    <property type="match status" value="1"/>
</dbReference>
<dbReference type="Pfam" id="PF06824">
    <property type="entry name" value="Glyco_hydro_125"/>
    <property type="match status" value="1"/>
</dbReference>
<dbReference type="PIRSF" id="PIRSF028846">
    <property type="entry name" value="UCP028846"/>
    <property type="match status" value="1"/>
</dbReference>
<reference evidence="2 3" key="1">
    <citation type="journal article" date="2018" name="Genome Biol. Evol.">
        <title>Multiple Roots of Fruiting Body Formation in Amoebozoa.</title>
        <authorList>
            <person name="Hillmann F."/>
            <person name="Forbes G."/>
            <person name="Novohradska S."/>
            <person name="Ferling I."/>
            <person name="Riege K."/>
            <person name="Groth M."/>
            <person name="Westermann M."/>
            <person name="Marz M."/>
            <person name="Spaller T."/>
            <person name="Winckler T."/>
            <person name="Schaap P."/>
            <person name="Glockner G."/>
        </authorList>
    </citation>
    <scope>NUCLEOTIDE SEQUENCE [LARGE SCALE GENOMIC DNA]</scope>
    <source>
        <strain evidence="2 3">Jena</strain>
    </source>
</reference>
<name>A0A2P6NCM5_9EUKA</name>